<feature type="compositionally biased region" description="Polar residues" evidence="11">
    <location>
        <begin position="800"/>
        <end position="824"/>
    </location>
</feature>
<name>A0A8H3EJ77_9LECA</name>
<organism evidence="13 14">
    <name type="scientific">Imshaugia aleurites</name>
    <dbReference type="NCBI Taxonomy" id="172621"/>
    <lineage>
        <taxon>Eukaryota</taxon>
        <taxon>Fungi</taxon>
        <taxon>Dikarya</taxon>
        <taxon>Ascomycota</taxon>
        <taxon>Pezizomycotina</taxon>
        <taxon>Lecanoromycetes</taxon>
        <taxon>OSLEUM clade</taxon>
        <taxon>Lecanoromycetidae</taxon>
        <taxon>Lecanorales</taxon>
        <taxon>Lecanorineae</taxon>
        <taxon>Parmeliaceae</taxon>
        <taxon>Imshaugia</taxon>
    </lineage>
</organism>
<dbReference type="InterPro" id="IPR008271">
    <property type="entry name" value="Ser/Thr_kinase_AS"/>
</dbReference>
<feature type="region of interest" description="Disordered" evidence="11">
    <location>
        <begin position="666"/>
        <end position="698"/>
    </location>
</feature>
<feature type="region of interest" description="Disordered" evidence="11">
    <location>
        <begin position="57"/>
        <end position="85"/>
    </location>
</feature>
<comment type="catalytic activity">
    <reaction evidence="9">
        <text>L-tyrosyl-[protein] + ATP = O-phospho-L-tyrosyl-[protein] + ADP + H(+)</text>
        <dbReference type="Rhea" id="RHEA:10596"/>
        <dbReference type="Rhea" id="RHEA-COMP:10136"/>
        <dbReference type="Rhea" id="RHEA-COMP:20101"/>
        <dbReference type="ChEBI" id="CHEBI:15378"/>
        <dbReference type="ChEBI" id="CHEBI:30616"/>
        <dbReference type="ChEBI" id="CHEBI:46858"/>
        <dbReference type="ChEBI" id="CHEBI:61978"/>
        <dbReference type="ChEBI" id="CHEBI:456216"/>
        <dbReference type="EC" id="2.7.12.2"/>
    </reaction>
</comment>
<keyword evidence="1" id="KW-0808">Transferase</keyword>
<feature type="region of interest" description="Disordered" evidence="11">
    <location>
        <begin position="574"/>
        <end position="593"/>
    </location>
</feature>
<dbReference type="PROSITE" id="PS00108">
    <property type="entry name" value="PROTEIN_KINASE_ST"/>
    <property type="match status" value="1"/>
</dbReference>
<evidence type="ECO:0000259" key="12">
    <source>
        <dbReference type="PROSITE" id="PS50011"/>
    </source>
</evidence>
<dbReference type="CDD" id="cd00180">
    <property type="entry name" value="PKc"/>
    <property type="match status" value="1"/>
</dbReference>
<dbReference type="PANTHER" id="PTHR48013:SF9">
    <property type="entry name" value="DUAL SPECIFICITY MITOGEN-ACTIVATED PROTEIN KINASE KINASE 5"/>
    <property type="match status" value="1"/>
</dbReference>
<comment type="catalytic activity">
    <reaction evidence="8">
        <text>L-threonyl-[protein] + ATP = O-phospho-L-threonyl-[protein] + ADP + H(+)</text>
        <dbReference type="Rhea" id="RHEA:46608"/>
        <dbReference type="Rhea" id="RHEA-COMP:11060"/>
        <dbReference type="Rhea" id="RHEA-COMP:11605"/>
        <dbReference type="ChEBI" id="CHEBI:15378"/>
        <dbReference type="ChEBI" id="CHEBI:30013"/>
        <dbReference type="ChEBI" id="CHEBI:30616"/>
        <dbReference type="ChEBI" id="CHEBI:61977"/>
        <dbReference type="ChEBI" id="CHEBI:456216"/>
        <dbReference type="EC" id="2.7.12.2"/>
    </reaction>
</comment>
<feature type="compositionally biased region" description="Polar residues" evidence="11">
    <location>
        <begin position="601"/>
        <end position="616"/>
    </location>
</feature>
<feature type="compositionally biased region" description="Polar residues" evidence="11">
    <location>
        <begin position="710"/>
        <end position="719"/>
    </location>
</feature>
<evidence type="ECO:0000256" key="2">
    <source>
        <dbReference type="ARBA" id="ARBA00022741"/>
    </source>
</evidence>
<dbReference type="Pfam" id="PF00069">
    <property type="entry name" value="Pkinase"/>
    <property type="match status" value="1"/>
</dbReference>
<dbReference type="SMART" id="SM00220">
    <property type="entry name" value="S_TKc"/>
    <property type="match status" value="1"/>
</dbReference>
<dbReference type="PANTHER" id="PTHR48013">
    <property type="entry name" value="DUAL SPECIFICITY MITOGEN-ACTIVATED PROTEIN KINASE KINASE 5-RELATED"/>
    <property type="match status" value="1"/>
</dbReference>
<keyword evidence="4 10" id="KW-0067">ATP-binding</keyword>
<dbReference type="SUPFAM" id="SSF56112">
    <property type="entry name" value="Protein kinase-like (PK-like)"/>
    <property type="match status" value="1"/>
</dbReference>
<evidence type="ECO:0000256" key="1">
    <source>
        <dbReference type="ARBA" id="ARBA00022679"/>
    </source>
</evidence>
<evidence type="ECO:0000313" key="13">
    <source>
        <dbReference type="EMBL" id="CAF9906224.1"/>
    </source>
</evidence>
<dbReference type="OrthoDB" id="10252171at2759"/>
<feature type="compositionally biased region" description="Polar residues" evidence="11">
    <location>
        <begin position="60"/>
        <end position="69"/>
    </location>
</feature>
<keyword evidence="3" id="KW-0418">Kinase</keyword>
<dbReference type="GO" id="GO:0004708">
    <property type="term" value="F:MAP kinase kinase activity"/>
    <property type="evidence" value="ECO:0007669"/>
    <property type="project" value="UniProtKB-EC"/>
</dbReference>
<dbReference type="InterPro" id="IPR000719">
    <property type="entry name" value="Prot_kinase_dom"/>
</dbReference>
<gene>
    <name evidence="13" type="ORF">IMSHALPRED_004136</name>
</gene>
<dbReference type="PROSITE" id="PS50011">
    <property type="entry name" value="PROTEIN_KINASE_DOM"/>
    <property type="match status" value="1"/>
</dbReference>
<dbReference type="PROSITE" id="PS00107">
    <property type="entry name" value="PROTEIN_KINASE_ATP"/>
    <property type="match status" value="1"/>
</dbReference>
<dbReference type="Gene3D" id="1.10.510.10">
    <property type="entry name" value="Transferase(Phosphotransferase) domain 1"/>
    <property type="match status" value="1"/>
</dbReference>
<evidence type="ECO:0000256" key="11">
    <source>
        <dbReference type="SAM" id="MobiDB-lite"/>
    </source>
</evidence>
<evidence type="ECO:0000313" key="14">
    <source>
        <dbReference type="Proteomes" id="UP000664534"/>
    </source>
</evidence>
<evidence type="ECO:0000256" key="4">
    <source>
        <dbReference type="ARBA" id="ARBA00022840"/>
    </source>
</evidence>
<evidence type="ECO:0000256" key="8">
    <source>
        <dbReference type="ARBA" id="ARBA00049299"/>
    </source>
</evidence>
<feature type="domain" description="Protein kinase" evidence="12">
    <location>
        <begin position="243"/>
        <end position="493"/>
    </location>
</feature>
<dbReference type="GO" id="GO:0005524">
    <property type="term" value="F:ATP binding"/>
    <property type="evidence" value="ECO:0007669"/>
    <property type="project" value="UniProtKB-UniRule"/>
</dbReference>
<feature type="binding site" evidence="10">
    <location>
        <position position="273"/>
    </location>
    <ligand>
        <name>ATP</name>
        <dbReference type="ChEBI" id="CHEBI:30616"/>
    </ligand>
</feature>
<dbReference type="AlphaFoldDB" id="A0A8H3EJ77"/>
<comment type="similarity">
    <text evidence="5">Belongs to the protein kinase superfamily. STE Ser/Thr protein kinase family. MAP kinase kinase subfamily.</text>
</comment>
<reference evidence="13" key="1">
    <citation type="submission" date="2021-03" db="EMBL/GenBank/DDBJ databases">
        <authorList>
            <person name="Tagirdzhanova G."/>
        </authorList>
    </citation>
    <scope>NUCLEOTIDE SEQUENCE</scope>
</reference>
<feature type="region of interest" description="Disordered" evidence="11">
    <location>
        <begin position="710"/>
        <end position="831"/>
    </location>
</feature>
<dbReference type="EMBL" id="CAJPDT010000002">
    <property type="protein sequence ID" value="CAF9906224.1"/>
    <property type="molecule type" value="Genomic_DNA"/>
</dbReference>
<dbReference type="Proteomes" id="UP000664534">
    <property type="component" value="Unassembled WGS sequence"/>
</dbReference>
<keyword evidence="14" id="KW-1185">Reference proteome</keyword>
<sequence length="831" mass="91349">MPEKKWKSPLEDWEENNQDPNLVFTLVARNEGAKQMWADPYNSSRYVPASFTRKGHKDQSMVTIKSAQDASGDDDGQPRPKIRKETEPALRFRFSDWPKSFAKGYVLGSDDKVCDALLGDPGHDISQQMLAFTFNKYHELIMNVTSDNPTSVTFNAQKEARRTNFTWIFPHDQRLIRVNVADVLEFDVVVPKYGINKEDFHKNRESFLSSAAHGDLLAGGLGIDSKAGDGQASGTSSPWRPFYLRGKRLGSGSYGDVYKVLRMPDGKIFAAKKFNHKDSFRQEVDMLKRVCETSHINIVQFVEEWHGDYRPLLIMEYVAGGNLLQQMKEGMSLGEIKNLANQTLAALVFLHNQEVMHRDIKPANILCVSRCHYKLADFGVSKEVAPLLSKQGTAEYMAPEVHDLAPYSYPADIWSLGVVLFECMDDLPVGRPGKNGRRWCEIVLSNFTRYYSDIKGSDAFVFILLIKNAMLRMNSTERLSARRCLEGYGHLWEDLGRGDHLDAGNGVHTPTQAHSNRSFVPDSLGTSECDDTEEATSIIVGSNGEDRAEKGREVRMFRNEDRTTVVHDKARTAFQSGLYPGPPSIGGGQLYDPAHEFASVPSMSESGMHGRSTSDGNIKRRRDSHTSAEGADDGSVTPGRRAPYRPGHEVAAPGIDYIPANPWVRDSHASAEGDANDGSVTPGRRAPYRPGNEVAAPGIGYVPANLWTSSRRNSHTSGGANDGSVTPGRRAPYRPGNEVAAPGIGYIPPNLRASSPGPDDGSVTPGRRAPYHPGNEVAAPGIGYIPANLRPGPPHKRSKSSNSNPTGSATQGRPITKSQSSNLTGYHAKDL</sequence>
<comment type="caution">
    <text evidence="13">The sequence shown here is derived from an EMBL/GenBank/DDBJ whole genome shotgun (WGS) entry which is preliminary data.</text>
</comment>
<evidence type="ECO:0000256" key="6">
    <source>
        <dbReference type="ARBA" id="ARBA00038999"/>
    </source>
</evidence>
<dbReference type="EC" id="2.7.12.2" evidence="6"/>
<comment type="catalytic activity">
    <reaction evidence="7">
        <text>L-seryl-[protein] + ATP = O-phospho-L-seryl-[protein] + ADP + H(+)</text>
        <dbReference type="Rhea" id="RHEA:17989"/>
        <dbReference type="Rhea" id="RHEA-COMP:9863"/>
        <dbReference type="Rhea" id="RHEA-COMP:11604"/>
        <dbReference type="ChEBI" id="CHEBI:15378"/>
        <dbReference type="ChEBI" id="CHEBI:29999"/>
        <dbReference type="ChEBI" id="CHEBI:30616"/>
        <dbReference type="ChEBI" id="CHEBI:83421"/>
        <dbReference type="ChEBI" id="CHEBI:456216"/>
        <dbReference type="EC" id="2.7.12.2"/>
    </reaction>
</comment>
<evidence type="ECO:0000256" key="7">
    <source>
        <dbReference type="ARBA" id="ARBA00049014"/>
    </source>
</evidence>
<evidence type="ECO:0000256" key="10">
    <source>
        <dbReference type="PROSITE-ProRule" id="PRU10141"/>
    </source>
</evidence>
<protein>
    <recommendedName>
        <fullName evidence="6">mitogen-activated protein kinase kinase</fullName>
        <ecNumber evidence="6">2.7.12.2</ecNumber>
    </recommendedName>
</protein>
<feature type="region of interest" description="Disordered" evidence="11">
    <location>
        <begin position="600"/>
        <end position="653"/>
    </location>
</feature>
<dbReference type="InterPro" id="IPR017441">
    <property type="entry name" value="Protein_kinase_ATP_BS"/>
</dbReference>
<proteinExistence type="inferred from homology"/>
<dbReference type="InterPro" id="IPR011009">
    <property type="entry name" value="Kinase-like_dom_sf"/>
</dbReference>
<accession>A0A8H3EJ77</accession>
<evidence type="ECO:0000256" key="3">
    <source>
        <dbReference type="ARBA" id="ARBA00022777"/>
    </source>
</evidence>
<keyword evidence="2 10" id="KW-0547">Nucleotide-binding</keyword>
<evidence type="ECO:0000256" key="5">
    <source>
        <dbReference type="ARBA" id="ARBA00038035"/>
    </source>
</evidence>
<evidence type="ECO:0000256" key="9">
    <source>
        <dbReference type="ARBA" id="ARBA00051693"/>
    </source>
</evidence>